<dbReference type="InterPro" id="IPR000182">
    <property type="entry name" value="GNAT_dom"/>
</dbReference>
<dbReference type="OrthoDB" id="9775804at2"/>
<proteinExistence type="predicted"/>
<dbReference type="AlphaFoldDB" id="A0A1L8R7M6"/>
<dbReference type="PANTHER" id="PTHR43233:SF1">
    <property type="entry name" value="FAMILY N-ACETYLTRANSFERASE, PUTATIVE (AFU_ORTHOLOGUE AFUA_6G03350)-RELATED"/>
    <property type="match status" value="1"/>
</dbReference>
<evidence type="ECO:0000313" key="5">
    <source>
        <dbReference type="Proteomes" id="UP000216797"/>
    </source>
</evidence>
<dbReference type="Pfam" id="PF13508">
    <property type="entry name" value="Acetyltransf_7"/>
    <property type="match status" value="1"/>
</dbReference>
<dbReference type="CDD" id="cd04301">
    <property type="entry name" value="NAT_SF"/>
    <property type="match status" value="1"/>
</dbReference>
<dbReference type="GO" id="GO:0016747">
    <property type="term" value="F:acyltransferase activity, transferring groups other than amino-acyl groups"/>
    <property type="evidence" value="ECO:0007669"/>
    <property type="project" value="InterPro"/>
</dbReference>
<dbReference type="Proteomes" id="UP000182835">
    <property type="component" value="Unassembled WGS sequence"/>
</dbReference>
<reference evidence="2 4" key="1">
    <citation type="submission" date="2014-12" db="EMBL/GenBank/DDBJ databases">
        <title>Draft genome sequences of 29 type strains of Enterococci.</title>
        <authorList>
            <person name="Zhong Z."/>
            <person name="Sun Z."/>
            <person name="Liu W."/>
            <person name="Zhang W."/>
            <person name="Zhang H."/>
        </authorList>
    </citation>
    <scope>NUCLEOTIDE SEQUENCE [LARGE SCALE GENOMIC DNA]</scope>
    <source>
        <strain evidence="2 4">DSM 21207</strain>
    </source>
</reference>
<feature type="domain" description="N-acetyltransferase" evidence="1">
    <location>
        <begin position="2"/>
        <end position="135"/>
    </location>
</feature>
<dbReference type="PROSITE" id="PS51186">
    <property type="entry name" value="GNAT"/>
    <property type="match status" value="1"/>
</dbReference>
<dbReference type="InterPro" id="IPR053144">
    <property type="entry name" value="Acetyltransferase_Butenolide"/>
</dbReference>
<organism evidence="2 4">
    <name type="scientific">Enterococcus canintestini</name>
    <dbReference type="NCBI Taxonomy" id="317010"/>
    <lineage>
        <taxon>Bacteria</taxon>
        <taxon>Bacillati</taxon>
        <taxon>Bacillota</taxon>
        <taxon>Bacilli</taxon>
        <taxon>Lactobacillales</taxon>
        <taxon>Enterococcaceae</taxon>
        <taxon>Enterococcus</taxon>
    </lineage>
</organism>
<evidence type="ECO:0000313" key="2">
    <source>
        <dbReference type="EMBL" id="OJG15761.1"/>
    </source>
</evidence>
<gene>
    <name evidence="3" type="ORF">AKL21_03610</name>
    <name evidence="2" type="ORF">RU96_GL002066</name>
</gene>
<dbReference type="EMBL" id="LHUG01000003">
    <property type="protein sequence ID" value="PAB01553.1"/>
    <property type="molecule type" value="Genomic_DNA"/>
</dbReference>
<dbReference type="EMBL" id="JXKG01000005">
    <property type="protein sequence ID" value="OJG15761.1"/>
    <property type="molecule type" value="Genomic_DNA"/>
</dbReference>
<dbReference type="InterPro" id="IPR016181">
    <property type="entry name" value="Acyl_CoA_acyltransferase"/>
</dbReference>
<keyword evidence="5" id="KW-1185">Reference proteome</keyword>
<comment type="caution">
    <text evidence="2">The sequence shown here is derived from an EMBL/GenBank/DDBJ whole genome shotgun (WGS) entry which is preliminary data.</text>
</comment>
<dbReference type="RefSeq" id="WP_071864419.1">
    <property type="nucleotide sequence ID" value="NZ_JBHLVQ010000007.1"/>
</dbReference>
<evidence type="ECO:0000313" key="4">
    <source>
        <dbReference type="Proteomes" id="UP000182835"/>
    </source>
</evidence>
<dbReference type="STRING" id="317010.RU96_GL002066"/>
<dbReference type="Gene3D" id="3.40.630.30">
    <property type="match status" value="1"/>
</dbReference>
<name>A0A1L8R7M6_9ENTE</name>
<dbReference type="SUPFAM" id="SSF55729">
    <property type="entry name" value="Acyl-CoA N-acyltransferases (Nat)"/>
    <property type="match status" value="1"/>
</dbReference>
<evidence type="ECO:0000313" key="3">
    <source>
        <dbReference type="EMBL" id="PAB01553.1"/>
    </source>
</evidence>
<dbReference type="Proteomes" id="UP000216797">
    <property type="component" value="Unassembled WGS sequence"/>
</dbReference>
<dbReference type="PANTHER" id="PTHR43233">
    <property type="entry name" value="FAMILY N-ACETYLTRANSFERASE, PUTATIVE (AFU_ORTHOLOGUE AFUA_6G03350)-RELATED"/>
    <property type="match status" value="1"/>
</dbReference>
<accession>A0A1L8R7M6</accession>
<keyword evidence="3" id="KW-0808">Transferase</keyword>
<evidence type="ECO:0000259" key="1">
    <source>
        <dbReference type="PROSITE" id="PS51186"/>
    </source>
</evidence>
<reference evidence="3 5" key="2">
    <citation type="submission" date="2015-08" db="EMBL/GenBank/DDBJ databases">
        <title>Enterococcus genome sequence.</title>
        <authorList>
            <person name="Acedo J.Z."/>
            <person name="Vederas J.C."/>
        </authorList>
    </citation>
    <scope>NUCLEOTIDE SEQUENCE [LARGE SCALE GENOMIC DNA]</scope>
    <source>
        <strain evidence="3 5">49</strain>
    </source>
</reference>
<protein>
    <submittedName>
        <fullName evidence="3">GNAT family acetyltransferase</fullName>
    </submittedName>
</protein>
<sequence>MIQYKENDRVEKEDLKQLYSSVGWIAYTNNLEVLDQAVNNSLAVITAWDNEKLVGLIRVVGDNYTIIYIQDILVHPDYQNKQIGTQLMNQMLQKYKTVRQKTLLTEDAPDVRHFYEKFGFSSCDKGSAVAFYKEF</sequence>